<protein>
    <recommendedName>
        <fullName evidence="7">Phosphatidylglycerol--prolipoprotein diacylglyceryl transferase</fullName>
        <ecNumber evidence="7">2.5.1.145</ecNumber>
    </recommendedName>
</protein>
<dbReference type="GO" id="GO:0042158">
    <property type="term" value="P:lipoprotein biosynthetic process"/>
    <property type="evidence" value="ECO:0007669"/>
    <property type="project" value="UniProtKB-UniRule"/>
</dbReference>
<dbReference type="PROSITE" id="PS01311">
    <property type="entry name" value="LGT"/>
    <property type="match status" value="1"/>
</dbReference>
<comment type="function">
    <text evidence="7">Catalyzes the transfer of the diacylglyceryl group from phosphatidylglycerol to the sulfhydryl group of the N-terminal cysteine of a prolipoprotein, the first step in the formation of mature lipoproteins.</text>
</comment>
<accession>A0A1F4VFM3</accession>
<reference evidence="8 9" key="1">
    <citation type="journal article" date="2016" name="Nat. Commun.">
        <title>Thousands of microbial genomes shed light on interconnected biogeochemical processes in an aquifer system.</title>
        <authorList>
            <person name="Anantharaman K."/>
            <person name="Brown C.T."/>
            <person name="Hug L.A."/>
            <person name="Sharon I."/>
            <person name="Castelle C.J."/>
            <person name="Probst A.J."/>
            <person name="Thomas B.C."/>
            <person name="Singh A."/>
            <person name="Wilkins M.J."/>
            <person name="Karaoz U."/>
            <person name="Brodie E.L."/>
            <person name="Williams K.H."/>
            <person name="Hubbard S.S."/>
            <person name="Banfield J.F."/>
        </authorList>
    </citation>
    <scope>NUCLEOTIDE SEQUENCE [LARGE SCALE GENOMIC DNA]</scope>
</reference>
<organism evidence="8 9">
    <name type="scientific">candidate division WWE3 bacterium RIFCSPLOWO2_01_FULL_41_18</name>
    <dbReference type="NCBI Taxonomy" id="1802625"/>
    <lineage>
        <taxon>Bacteria</taxon>
        <taxon>Katanobacteria</taxon>
    </lineage>
</organism>
<keyword evidence="3 7" id="KW-0808">Transferase</keyword>
<feature type="transmembrane region" description="Helical" evidence="7">
    <location>
        <begin position="218"/>
        <end position="240"/>
    </location>
</feature>
<dbReference type="AlphaFoldDB" id="A0A1F4VFM3"/>
<sequence>MYGLIVAAGIFIAAWYAEQEAKINGVDTETVWSILAWVLIFGIIGARIFHVIDFWPYYSEDPWLILQIYRGGLGIFGGIFGGLIGLSLYSLKNKLSLNEILKFLDLAFSALPLGQFVGRWANFFNQEVYGLPSKLPWAIYIPEAKRFSQFVRFETYHPLFLYESIGCLVIFLVLFTLKHKFKTRVKLLDGDIFLMYLFTYGLLRLALEPLRIIRFEVYNFSVVSAISTILILASFFTLLLRKEGKKKA</sequence>
<evidence type="ECO:0000256" key="4">
    <source>
        <dbReference type="ARBA" id="ARBA00022692"/>
    </source>
</evidence>
<feature type="transmembrane region" description="Helical" evidence="7">
    <location>
        <begin position="35"/>
        <end position="56"/>
    </location>
</feature>
<dbReference type="PANTHER" id="PTHR30589:SF0">
    <property type="entry name" value="PHOSPHATIDYLGLYCEROL--PROLIPOPROTEIN DIACYLGLYCERYL TRANSFERASE"/>
    <property type="match status" value="1"/>
</dbReference>
<evidence type="ECO:0000256" key="7">
    <source>
        <dbReference type="HAMAP-Rule" id="MF_01147"/>
    </source>
</evidence>
<comment type="subcellular location">
    <subcellularLocation>
        <location evidence="7">Cell membrane</location>
        <topology evidence="7">Multi-pass membrane protein</topology>
    </subcellularLocation>
</comment>
<name>A0A1F4VFM3_UNCKA</name>
<dbReference type="HAMAP" id="MF_01147">
    <property type="entry name" value="Lgt"/>
    <property type="match status" value="1"/>
</dbReference>
<dbReference type="Pfam" id="PF01790">
    <property type="entry name" value="LGT"/>
    <property type="match status" value="1"/>
</dbReference>
<dbReference type="InterPro" id="IPR001640">
    <property type="entry name" value="Lgt"/>
</dbReference>
<dbReference type="Proteomes" id="UP000176504">
    <property type="component" value="Unassembled WGS sequence"/>
</dbReference>
<keyword evidence="4 7" id="KW-0812">Transmembrane</keyword>
<evidence type="ECO:0000256" key="5">
    <source>
        <dbReference type="ARBA" id="ARBA00022989"/>
    </source>
</evidence>
<dbReference type="UniPathway" id="UPA00664"/>
<gene>
    <name evidence="7" type="primary">lgt</name>
    <name evidence="8" type="ORF">A3A78_01785</name>
</gene>
<dbReference type="PANTHER" id="PTHR30589">
    <property type="entry name" value="PROLIPOPROTEIN DIACYLGLYCERYL TRANSFERASE"/>
    <property type="match status" value="1"/>
</dbReference>
<keyword evidence="5 7" id="KW-1133">Transmembrane helix</keyword>
<comment type="pathway">
    <text evidence="7">Protein modification; lipoprotein biosynthesis (diacylglyceryl transfer).</text>
</comment>
<dbReference type="EC" id="2.5.1.145" evidence="7"/>
<keyword evidence="2 7" id="KW-1003">Cell membrane</keyword>
<evidence type="ECO:0000256" key="1">
    <source>
        <dbReference type="ARBA" id="ARBA00007150"/>
    </source>
</evidence>
<keyword evidence="6 7" id="KW-0472">Membrane</keyword>
<evidence type="ECO:0000256" key="2">
    <source>
        <dbReference type="ARBA" id="ARBA00022475"/>
    </source>
</evidence>
<evidence type="ECO:0000256" key="3">
    <source>
        <dbReference type="ARBA" id="ARBA00022679"/>
    </source>
</evidence>
<dbReference type="GO" id="GO:0008961">
    <property type="term" value="F:phosphatidylglycerol-prolipoprotein diacylglyceryl transferase activity"/>
    <property type="evidence" value="ECO:0007669"/>
    <property type="project" value="UniProtKB-UniRule"/>
</dbReference>
<dbReference type="EMBL" id="MEVI01000001">
    <property type="protein sequence ID" value="OGC55750.1"/>
    <property type="molecule type" value="Genomic_DNA"/>
</dbReference>
<evidence type="ECO:0000313" key="9">
    <source>
        <dbReference type="Proteomes" id="UP000176504"/>
    </source>
</evidence>
<comment type="catalytic activity">
    <reaction evidence="7">
        <text>L-cysteinyl-[prolipoprotein] + a 1,2-diacyl-sn-glycero-3-phospho-(1'-sn-glycerol) = an S-1,2-diacyl-sn-glyceryl-L-cysteinyl-[prolipoprotein] + sn-glycerol 1-phosphate + H(+)</text>
        <dbReference type="Rhea" id="RHEA:56712"/>
        <dbReference type="Rhea" id="RHEA-COMP:14679"/>
        <dbReference type="Rhea" id="RHEA-COMP:14680"/>
        <dbReference type="ChEBI" id="CHEBI:15378"/>
        <dbReference type="ChEBI" id="CHEBI:29950"/>
        <dbReference type="ChEBI" id="CHEBI:57685"/>
        <dbReference type="ChEBI" id="CHEBI:64716"/>
        <dbReference type="ChEBI" id="CHEBI:140658"/>
        <dbReference type="EC" id="2.5.1.145"/>
    </reaction>
</comment>
<proteinExistence type="inferred from homology"/>
<comment type="similarity">
    <text evidence="1 7">Belongs to the Lgt family.</text>
</comment>
<evidence type="ECO:0000313" key="8">
    <source>
        <dbReference type="EMBL" id="OGC55750.1"/>
    </source>
</evidence>
<evidence type="ECO:0000256" key="6">
    <source>
        <dbReference type="ARBA" id="ARBA00023136"/>
    </source>
</evidence>
<comment type="caution">
    <text evidence="8">The sequence shown here is derived from an EMBL/GenBank/DDBJ whole genome shotgun (WGS) entry which is preliminary data.</text>
</comment>
<feature type="transmembrane region" description="Helical" evidence="7">
    <location>
        <begin position="187"/>
        <end position="206"/>
    </location>
</feature>
<feature type="transmembrane region" description="Helical" evidence="7">
    <location>
        <begin position="68"/>
        <end position="89"/>
    </location>
</feature>
<keyword evidence="8" id="KW-0449">Lipoprotein</keyword>
<dbReference type="NCBIfam" id="TIGR00544">
    <property type="entry name" value="lgt"/>
    <property type="match status" value="1"/>
</dbReference>
<feature type="binding site" evidence="7">
    <location>
        <position position="119"/>
    </location>
    <ligand>
        <name>a 1,2-diacyl-sn-glycero-3-phospho-(1'-sn-glycerol)</name>
        <dbReference type="ChEBI" id="CHEBI:64716"/>
    </ligand>
</feature>
<dbReference type="GO" id="GO:0005886">
    <property type="term" value="C:plasma membrane"/>
    <property type="evidence" value="ECO:0007669"/>
    <property type="project" value="UniProtKB-SubCell"/>
</dbReference>
<feature type="transmembrane region" description="Helical" evidence="7">
    <location>
        <begin position="156"/>
        <end position="175"/>
    </location>
</feature>